<gene>
    <name evidence="4" type="ORF">I8J32_011015</name>
</gene>
<keyword evidence="1" id="KW-0285">Flavoprotein</keyword>
<dbReference type="Pfam" id="PF02525">
    <property type="entry name" value="Flavodoxin_2"/>
    <property type="match status" value="1"/>
</dbReference>
<keyword evidence="5" id="KW-1185">Reference proteome</keyword>
<dbReference type="Proteomes" id="UP000639274">
    <property type="component" value="Chromosome"/>
</dbReference>
<dbReference type="Gene3D" id="3.40.50.360">
    <property type="match status" value="1"/>
</dbReference>
<name>A0A975AQV7_9GAMM</name>
<reference evidence="4 5" key="1">
    <citation type="submission" date="2021-03" db="EMBL/GenBank/DDBJ databases">
        <title>Lysobacter sp. nov. isolated from soil of gangwondo yeongwol, south Korea.</title>
        <authorList>
            <person name="Kim K.R."/>
            <person name="Kim K.H."/>
            <person name="Jeon C.O."/>
        </authorList>
    </citation>
    <scope>NUCLEOTIDE SEQUENCE [LARGE SCALE GENOMIC DNA]</scope>
    <source>
        <strain evidence="4 5">R19</strain>
    </source>
</reference>
<organism evidence="4 5">
    <name type="scientific">Agrilutibacter solisilvae</name>
    <dbReference type="NCBI Taxonomy" id="2763317"/>
    <lineage>
        <taxon>Bacteria</taxon>
        <taxon>Pseudomonadati</taxon>
        <taxon>Pseudomonadota</taxon>
        <taxon>Gammaproteobacteria</taxon>
        <taxon>Lysobacterales</taxon>
        <taxon>Lysobacteraceae</taxon>
        <taxon>Agrilutibacter</taxon>
    </lineage>
</organism>
<protein>
    <submittedName>
        <fullName evidence="4">NAD(P)H-dependent oxidoreductase</fullName>
    </submittedName>
</protein>
<sequence>MTDPRHVLFLLGSARAHGNAEQLARRMAEHLAPRDECRFLRLADHPLPPFVDHRHDAGVYAAPTGHEAILAEATLAATDLVIAAPLYWYSLPASVKLYLDYWSAWMRVPGLGFREHMAGKRLWAVCVTSDEDFGPTAPFVEALRLSADYMGMEWGGALLARGNRPGDVRQDPHGWAAAASFLQTPLVPVRVEDGVSLA</sequence>
<keyword evidence="2" id="KW-0288">FMN</keyword>
<dbReference type="PANTHER" id="PTHR43278">
    <property type="entry name" value="NAD(P)H-DEPENDENT FMN-CONTAINING OXIDOREDUCTASE YWQN-RELATED"/>
    <property type="match status" value="1"/>
</dbReference>
<evidence type="ECO:0000256" key="2">
    <source>
        <dbReference type="ARBA" id="ARBA00022643"/>
    </source>
</evidence>
<evidence type="ECO:0000313" key="4">
    <source>
        <dbReference type="EMBL" id="QSX77314.1"/>
    </source>
</evidence>
<evidence type="ECO:0000259" key="3">
    <source>
        <dbReference type="Pfam" id="PF02525"/>
    </source>
</evidence>
<dbReference type="SUPFAM" id="SSF52218">
    <property type="entry name" value="Flavoproteins"/>
    <property type="match status" value="1"/>
</dbReference>
<dbReference type="InterPro" id="IPR051796">
    <property type="entry name" value="ISF_SsuE-like"/>
</dbReference>
<dbReference type="InterPro" id="IPR003680">
    <property type="entry name" value="Flavodoxin_fold"/>
</dbReference>
<dbReference type="KEGG" id="lsf:I8J32_011015"/>
<proteinExistence type="predicted"/>
<evidence type="ECO:0000313" key="5">
    <source>
        <dbReference type="Proteomes" id="UP000639274"/>
    </source>
</evidence>
<dbReference type="PANTHER" id="PTHR43278:SF4">
    <property type="entry name" value="NAD(P)H-DEPENDENT FMN-CONTAINING OXIDOREDUCTASE YWQN-RELATED"/>
    <property type="match status" value="1"/>
</dbReference>
<dbReference type="EMBL" id="CP071518">
    <property type="protein sequence ID" value="QSX77314.1"/>
    <property type="molecule type" value="Genomic_DNA"/>
</dbReference>
<feature type="domain" description="Flavodoxin-like fold" evidence="3">
    <location>
        <begin position="6"/>
        <end position="173"/>
    </location>
</feature>
<dbReference type="InterPro" id="IPR029039">
    <property type="entry name" value="Flavoprotein-like_sf"/>
</dbReference>
<evidence type="ECO:0000256" key="1">
    <source>
        <dbReference type="ARBA" id="ARBA00022630"/>
    </source>
</evidence>
<dbReference type="AlphaFoldDB" id="A0A975AQV7"/>
<accession>A0A975AQV7</accession>
<dbReference type="RefSeq" id="WP_200612060.1">
    <property type="nucleotide sequence ID" value="NZ_CP071518.1"/>
</dbReference>